<feature type="repeat" description="ANK" evidence="2">
    <location>
        <begin position="1330"/>
        <end position="1362"/>
    </location>
</feature>
<dbReference type="SMART" id="SM00248">
    <property type="entry name" value="ANK"/>
    <property type="match status" value="5"/>
</dbReference>
<dbReference type="Pfam" id="PF22939">
    <property type="entry name" value="WHD_GPIID"/>
    <property type="match status" value="1"/>
</dbReference>
<evidence type="ECO:0000313" key="6">
    <source>
        <dbReference type="EMBL" id="KAH7327752.1"/>
    </source>
</evidence>
<organism evidence="6 7">
    <name type="scientific">Stachybotrys elegans</name>
    <dbReference type="NCBI Taxonomy" id="80388"/>
    <lineage>
        <taxon>Eukaryota</taxon>
        <taxon>Fungi</taxon>
        <taxon>Dikarya</taxon>
        <taxon>Ascomycota</taxon>
        <taxon>Pezizomycotina</taxon>
        <taxon>Sordariomycetes</taxon>
        <taxon>Hypocreomycetidae</taxon>
        <taxon>Hypocreales</taxon>
        <taxon>Stachybotryaceae</taxon>
        <taxon>Stachybotrys</taxon>
    </lineage>
</organism>
<feature type="repeat" description="ANK" evidence="2">
    <location>
        <begin position="1297"/>
        <end position="1329"/>
    </location>
</feature>
<dbReference type="InterPro" id="IPR054471">
    <property type="entry name" value="GPIID_WHD"/>
</dbReference>
<feature type="domain" description="GPI inositol-deacylase winged helix" evidence="4">
    <location>
        <begin position="362"/>
        <end position="440"/>
    </location>
</feature>
<dbReference type="InterPro" id="IPR027417">
    <property type="entry name" value="P-loop_NTPase"/>
</dbReference>
<accession>A0A8K0T482</accession>
<evidence type="ECO:0000256" key="2">
    <source>
        <dbReference type="PROSITE-ProRule" id="PRU00023"/>
    </source>
</evidence>
<dbReference type="OrthoDB" id="366390at2759"/>
<dbReference type="Pfam" id="PF12796">
    <property type="entry name" value="Ank_2"/>
    <property type="match status" value="2"/>
</dbReference>
<evidence type="ECO:0000313" key="7">
    <source>
        <dbReference type="Proteomes" id="UP000813444"/>
    </source>
</evidence>
<evidence type="ECO:0000256" key="3">
    <source>
        <dbReference type="SAM" id="MobiDB-lite"/>
    </source>
</evidence>
<dbReference type="Pfam" id="PF24883">
    <property type="entry name" value="NPHP3_N"/>
    <property type="match status" value="1"/>
</dbReference>
<name>A0A8K0T482_9HYPO</name>
<gene>
    <name evidence="6" type="ORF">B0I35DRAFT_640</name>
</gene>
<dbReference type="SUPFAM" id="SSF52540">
    <property type="entry name" value="P-loop containing nucleoside triphosphate hydrolases"/>
    <property type="match status" value="1"/>
</dbReference>
<proteinExistence type="predicted"/>
<dbReference type="PANTHER" id="PTHR10039:SF16">
    <property type="entry name" value="GPI INOSITOL-DEACYLASE"/>
    <property type="match status" value="1"/>
</dbReference>
<keyword evidence="1" id="KW-0677">Repeat</keyword>
<comment type="caution">
    <text evidence="6">The sequence shown here is derived from an EMBL/GenBank/DDBJ whole genome shotgun (WGS) entry which is preliminary data.</text>
</comment>
<evidence type="ECO:0000256" key="1">
    <source>
        <dbReference type="ARBA" id="ARBA00022737"/>
    </source>
</evidence>
<evidence type="ECO:0000259" key="4">
    <source>
        <dbReference type="Pfam" id="PF22939"/>
    </source>
</evidence>
<dbReference type="PROSITE" id="PS50297">
    <property type="entry name" value="ANK_REP_REGION"/>
    <property type="match status" value="3"/>
</dbReference>
<feature type="domain" description="Nephrocystin 3-like N-terminal" evidence="5">
    <location>
        <begin position="62"/>
        <end position="229"/>
    </location>
</feature>
<dbReference type="InterPro" id="IPR036770">
    <property type="entry name" value="Ankyrin_rpt-contain_sf"/>
</dbReference>
<dbReference type="Gene3D" id="1.25.40.20">
    <property type="entry name" value="Ankyrin repeat-containing domain"/>
    <property type="match status" value="2"/>
</dbReference>
<dbReference type="PROSITE" id="PS50088">
    <property type="entry name" value="ANK_REPEAT"/>
    <property type="match status" value="4"/>
</dbReference>
<dbReference type="InterPro" id="IPR002110">
    <property type="entry name" value="Ankyrin_rpt"/>
</dbReference>
<evidence type="ECO:0008006" key="8">
    <source>
        <dbReference type="Google" id="ProtNLM"/>
    </source>
</evidence>
<sequence>MPSDTYHINASGNSFVHVGDNHQSEDTQHAKLLKHLLPNWESNKSLELNWDHNQAKQKHIGNTGEWVREHDKFQSWLCEPKSVLWFYGIAGCGKTVLSSTIIDYLRNSLSRESNHVAGYYFNAREDEKRNVARLIRSLILQLVPAKGKLPPQVEKICNGPGKDVSDDQLLLSLGELVEREGHTYIVIDALDECDASFRSGEESEVDKLGEFLTWLLGKSRNLHLLVTSRAGGLTAPMEQKLRSMMQNGAIDGFANHAIDLQSMKENIELDIKELVVAELKRWNARKGRSWLPLSKDRQDLVTRVVNEKADGMFRLAACLLDLVWRKGSWDQVERALNGLPSGLLEVYDRIFQDIDDQGQLETASILLRWLLYAERPLSLGELTEVTMIDAQGASFDIGNRAEDDSYVSLTLSSFVSISQDKLVQFAHQTVQEYLVSDKAQNGLFSHKAECHAWIARCCLTYMQFCAHRKGDCLQALGNRLPLFEYVSNNWYRHAWTAIGKGEAPVEQAFSSSAADCLRDCSLPVADDDPERKNAWELLYQWAAAMKSWLDQIACTQDAPHFSTLIDVACWGYERCKRALFTDLSPTDTISKNHNIFINIALNIALVGRYDDIIQIAFDGDLKWGWNETSWWAAEWDSLVGSQVLQHESHKAIIQVLLDYGVKVDSTSFYNGWTALHTAAFQGDEKVMRVLLSYGAKTSVRDRSGRTALHVASLRGHDAIVQLWLNEGLSFSGEDKIGWTALDRVLHKATIELVVQHSSAFLTVHGNSTGLESIQTLLDAEDDGRMVIPQVLQSNNNTIARTISLLLNARTDGKAEDTESPQLFSDEPTEPARSRSMQFETIDDENLTNIVSPLTVNKFVGKADDIILTGEWIKIGVSLMEGLLRGGQLGMSLFAPPFDSLQLRGRPRYHISTHVGNVEIYDGTADFIRSRIRNLQLKGGAANFAMSHVDNLMVTGGAANFTMCHINKLNLNGGAANFTMCHINNLSLTGGTAVFLSHTGNFLSSTVRVGQQEMLGSSVNFLTATRLSQVAVYDASAIFSSTAQLDQLEVHGGYISFSMESHIKDMAVYRGNVSFSADSHINKMTVVGGHVGFSVNSHIKEMAVYRGYVSFSMGSHIKVMMMYGGYVSFFSRAEPSSPVIYKGCTTFFPCSHIEYAKIHGGHVGFLSAARIDLITQYGGSLYFIHDILRELLGILLGGGGSVVDVEETDAETRATTASIQHLTMHGGVCNFLSFVKVEIFNFSGGSPIINIDGVMCLLASCGQDALARLLIDKGANPSEILAGTRYLLVGGGQEIVTSRRTALHEAAFRGQEAFVQMLLEKKADLCIQDDNGLTALQIATRQGHTTIVRLLEEEMIRADERNRVWGGGQRMLRKYAQGVYNALRFLTG</sequence>
<feature type="repeat" description="ANK" evidence="2">
    <location>
        <begin position="670"/>
        <end position="702"/>
    </location>
</feature>
<dbReference type="EMBL" id="JAGPNK010000001">
    <property type="protein sequence ID" value="KAH7327752.1"/>
    <property type="molecule type" value="Genomic_DNA"/>
</dbReference>
<dbReference type="Proteomes" id="UP000813444">
    <property type="component" value="Unassembled WGS sequence"/>
</dbReference>
<keyword evidence="7" id="KW-1185">Reference proteome</keyword>
<feature type="repeat" description="ANK" evidence="2">
    <location>
        <begin position="703"/>
        <end position="735"/>
    </location>
</feature>
<protein>
    <recommendedName>
        <fullName evidence="8">NACHT domain-containing protein</fullName>
    </recommendedName>
</protein>
<feature type="region of interest" description="Disordered" evidence="3">
    <location>
        <begin position="813"/>
        <end position="832"/>
    </location>
</feature>
<dbReference type="Gene3D" id="3.40.50.300">
    <property type="entry name" value="P-loop containing nucleotide triphosphate hydrolases"/>
    <property type="match status" value="1"/>
</dbReference>
<reference evidence="6" key="1">
    <citation type="journal article" date="2021" name="Nat. Commun.">
        <title>Genetic determinants of endophytism in the Arabidopsis root mycobiome.</title>
        <authorList>
            <person name="Mesny F."/>
            <person name="Miyauchi S."/>
            <person name="Thiergart T."/>
            <person name="Pickel B."/>
            <person name="Atanasova L."/>
            <person name="Karlsson M."/>
            <person name="Huettel B."/>
            <person name="Barry K.W."/>
            <person name="Haridas S."/>
            <person name="Chen C."/>
            <person name="Bauer D."/>
            <person name="Andreopoulos W."/>
            <person name="Pangilinan J."/>
            <person name="LaButti K."/>
            <person name="Riley R."/>
            <person name="Lipzen A."/>
            <person name="Clum A."/>
            <person name="Drula E."/>
            <person name="Henrissat B."/>
            <person name="Kohler A."/>
            <person name="Grigoriev I.V."/>
            <person name="Martin F.M."/>
            <person name="Hacquard S."/>
        </authorList>
    </citation>
    <scope>NUCLEOTIDE SEQUENCE</scope>
    <source>
        <strain evidence="6">MPI-CAGE-CH-0235</strain>
    </source>
</reference>
<evidence type="ECO:0000259" key="5">
    <source>
        <dbReference type="Pfam" id="PF24883"/>
    </source>
</evidence>
<dbReference type="InterPro" id="IPR056884">
    <property type="entry name" value="NPHP3-like_N"/>
</dbReference>
<keyword evidence="2" id="KW-0040">ANK repeat</keyword>
<dbReference type="PANTHER" id="PTHR10039">
    <property type="entry name" value="AMELOGENIN"/>
    <property type="match status" value="1"/>
</dbReference>
<dbReference type="SUPFAM" id="SSF48403">
    <property type="entry name" value="Ankyrin repeat"/>
    <property type="match status" value="2"/>
</dbReference>